<accession>A0A8S1RSW4</accession>
<name>A0A8S1RSW4_9CILI</name>
<dbReference type="AlphaFoldDB" id="A0A8S1RSW4"/>
<evidence type="ECO:0000313" key="2">
    <source>
        <dbReference type="Proteomes" id="UP000692954"/>
    </source>
</evidence>
<organism evidence="1 2">
    <name type="scientific">Paramecium sonneborni</name>
    <dbReference type="NCBI Taxonomy" id="65129"/>
    <lineage>
        <taxon>Eukaryota</taxon>
        <taxon>Sar</taxon>
        <taxon>Alveolata</taxon>
        <taxon>Ciliophora</taxon>
        <taxon>Intramacronucleata</taxon>
        <taxon>Oligohymenophorea</taxon>
        <taxon>Peniculida</taxon>
        <taxon>Parameciidae</taxon>
        <taxon>Paramecium</taxon>
    </lineage>
</organism>
<dbReference type="EMBL" id="CAJJDN010000354">
    <property type="protein sequence ID" value="CAD8130996.1"/>
    <property type="molecule type" value="Genomic_DNA"/>
</dbReference>
<keyword evidence="2" id="KW-1185">Reference proteome</keyword>
<sequence>MNNFIYKENVKNKQSIKKCNSSNSNMFNNHQEYFAWNPNFAIVYNFNSEGCQKKKDNSSLYLDEQVCKSSILGESCYWDNNNEQCKDDDPSFTFQIEEQVIQLMKIVNPLTQNAQSLISKKNALNTKTLLFIQKQY</sequence>
<evidence type="ECO:0000313" key="1">
    <source>
        <dbReference type="EMBL" id="CAD8130996.1"/>
    </source>
</evidence>
<reference evidence="1" key="1">
    <citation type="submission" date="2021-01" db="EMBL/GenBank/DDBJ databases">
        <authorList>
            <consortium name="Genoscope - CEA"/>
            <person name="William W."/>
        </authorList>
    </citation>
    <scope>NUCLEOTIDE SEQUENCE</scope>
</reference>
<comment type="caution">
    <text evidence="1">The sequence shown here is derived from an EMBL/GenBank/DDBJ whole genome shotgun (WGS) entry which is preliminary data.</text>
</comment>
<protein>
    <submittedName>
        <fullName evidence="1">Uncharacterized protein</fullName>
    </submittedName>
</protein>
<proteinExistence type="predicted"/>
<gene>
    <name evidence="1" type="ORF">PSON_ATCC_30995.1.T3540008</name>
</gene>
<dbReference type="Proteomes" id="UP000692954">
    <property type="component" value="Unassembled WGS sequence"/>
</dbReference>